<gene>
    <name evidence="1" type="ORF">HA46_10275</name>
</gene>
<sequence>MKFDLRELNMKDSWCSPLETEDGMLYGGAARNVRIAAADGMDAIIENAARTAARDALKHATERASAPKKNVVGFKRKAG</sequence>
<dbReference type="RefSeq" id="WP_084884125.1">
    <property type="nucleotide sequence ID" value="NZ_MLJJ01000016.1"/>
</dbReference>
<keyword evidence="2" id="KW-1185">Reference proteome</keyword>
<proteinExistence type="predicted"/>
<reference evidence="1 2" key="1">
    <citation type="journal article" date="2017" name="Antonie Van Leeuwenhoek">
        <title>Phylogenomic resolution of the bacterial genus Pantoea and its relationship with Erwinia and Tatumella.</title>
        <authorList>
            <person name="Palmer M."/>
            <person name="Steenkamp E.T."/>
            <person name="Coetzee M.P."/>
            <person name="Chan W.Y."/>
            <person name="van Zyl E."/>
            <person name="De Maayer P."/>
            <person name="Coutinho T.A."/>
            <person name="Blom J."/>
            <person name="Smits T.H."/>
            <person name="Duffy B."/>
            <person name="Venter S.N."/>
        </authorList>
    </citation>
    <scope>NUCLEOTIDE SEQUENCE [LARGE SCALE GENOMIC DNA]</scope>
    <source>
        <strain evidence="1 2">LMG 5345</strain>
    </source>
</reference>
<comment type="caution">
    <text evidence="1">The sequence shown here is derived from an EMBL/GenBank/DDBJ whole genome shotgun (WGS) entry which is preliminary data.</text>
</comment>
<dbReference type="EMBL" id="MLJJ01000016">
    <property type="protein sequence ID" value="ORM99021.1"/>
    <property type="molecule type" value="Genomic_DNA"/>
</dbReference>
<dbReference type="Proteomes" id="UP000193785">
    <property type="component" value="Unassembled WGS sequence"/>
</dbReference>
<protein>
    <submittedName>
        <fullName evidence="1">Uncharacterized protein</fullName>
    </submittedName>
</protein>
<evidence type="ECO:0000313" key="2">
    <source>
        <dbReference type="Proteomes" id="UP000193785"/>
    </source>
</evidence>
<evidence type="ECO:0000313" key="1">
    <source>
        <dbReference type="EMBL" id="ORM99021.1"/>
    </source>
</evidence>
<name>A0ABX3US71_9GAMM</name>
<organism evidence="1 2">
    <name type="scientific">Pantoea septica</name>
    <dbReference type="NCBI Taxonomy" id="472695"/>
    <lineage>
        <taxon>Bacteria</taxon>
        <taxon>Pseudomonadati</taxon>
        <taxon>Pseudomonadota</taxon>
        <taxon>Gammaproteobacteria</taxon>
        <taxon>Enterobacterales</taxon>
        <taxon>Erwiniaceae</taxon>
        <taxon>Pantoea</taxon>
    </lineage>
</organism>
<accession>A0ABX3US71</accession>